<organism evidence="1 2">
    <name type="scientific">Vaccinium darrowii</name>
    <dbReference type="NCBI Taxonomy" id="229202"/>
    <lineage>
        <taxon>Eukaryota</taxon>
        <taxon>Viridiplantae</taxon>
        <taxon>Streptophyta</taxon>
        <taxon>Embryophyta</taxon>
        <taxon>Tracheophyta</taxon>
        <taxon>Spermatophyta</taxon>
        <taxon>Magnoliopsida</taxon>
        <taxon>eudicotyledons</taxon>
        <taxon>Gunneridae</taxon>
        <taxon>Pentapetalae</taxon>
        <taxon>asterids</taxon>
        <taxon>Ericales</taxon>
        <taxon>Ericaceae</taxon>
        <taxon>Vaccinioideae</taxon>
        <taxon>Vaccinieae</taxon>
        <taxon>Vaccinium</taxon>
    </lineage>
</organism>
<proteinExistence type="predicted"/>
<comment type="caution">
    <text evidence="1">The sequence shown here is derived from an EMBL/GenBank/DDBJ whole genome shotgun (WGS) entry which is preliminary data.</text>
</comment>
<dbReference type="EMBL" id="CM037156">
    <property type="protein sequence ID" value="KAH7836947.1"/>
    <property type="molecule type" value="Genomic_DNA"/>
</dbReference>
<reference evidence="1 2" key="1">
    <citation type="journal article" date="2021" name="Hortic Res">
        <title>High-quality reference genome and annotation aids understanding of berry development for evergreen blueberry (Vaccinium darrowii).</title>
        <authorList>
            <person name="Yu J."/>
            <person name="Hulse-Kemp A.M."/>
            <person name="Babiker E."/>
            <person name="Staton M."/>
        </authorList>
    </citation>
    <scope>NUCLEOTIDE SEQUENCE [LARGE SCALE GENOMIC DNA]</scope>
    <source>
        <strain evidence="2">cv. NJ 8807/NJ 8810</strain>
        <tissue evidence="1">Young leaf</tissue>
    </source>
</reference>
<name>A0ACB7X897_9ERIC</name>
<gene>
    <name evidence="1" type="ORF">Vadar_007764</name>
</gene>
<evidence type="ECO:0000313" key="1">
    <source>
        <dbReference type="EMBL" id="KAH7836947.1"/>
    </source>
</evidence>
<keyword evidence="2" id="KW-1185">Reference proteome</keyword>
<evidence type="ECO:0000313" key="2">
    <source>
        <dbReference type="Proteomes" id="UP000828048"/>
    </source>
</evidence>
<dbReference type="Proteomes" id="UP000828048">
    <property type="component" value="Chromosome 6"/>
</dbReference>
<sequence length="191" mass="21722">MVTPRSKMQKSTRLPSKKKVCAIVRRSDRLRNVTPPAQKQEIEPVVEEINLCESEKEDEPHVEETPPESMSPEQSLEEEGDYSKAAKRHLQNDRPKANLKYKRLYFDSQKKIEALTKENYELSKNLAVALGKLETKEEVVRIFKDLLLISNVGKANETARNLSSQTGLCRCSSPSDIGDPKAVVKRKKSDR</sequence>
<accession>A0ACB7X897</accession>
<protein>
    <submittedName>
        <fullName evidence="1">Uncharacterized protein</fullName>
    </submittedName>
</protein>